<evidence type="ECO:0000313" key="5">
    <source>
        <dbReference type="EMBL" id="TXN28912.1"/>
    </source>
</evidence>
<gene>
    <name evidence="5" type="ORF">FVP33_15410</name>
</gene>
<comment type="similarity">
    <text evidence="1 3">Belongs to the cyclic amide hydrolase (CyAH) family.</text>
</comment>
<dbReference type="NCBIfam" id="TIGR02714">
    <property type="entry name" value="amido_AtzD_TrzD"/>
    <property type="match status" value="1"/>
</dbReference>
<dbReference type="InterPro" id="IPR043006">
    <property type="entry name" value="AtzD/Barbiturase_RUB"/>
</dbReference>
<proteinExistence type="inferred from homology"/>
<name>A0A5C8UKP4_9MICO</name>
<dbReference type="Gene3D" id="3.30.1330.170">
    <property type="entry name" value="Cyanuric acid hydrolase/Barbiturase, RU A"/>
    <property type="match status" value="1"/>
</dbReference>
<dbReference type="InterPro" id="IPR043008">
    <property type="entry name" value="AtzD/Barbiturase_RUA"/>
</dbReference>
<feature type="active site" description="Nucleophile" evidence="3">
    <location>
        <position position="244"/>
    </location>
</feature>
<feature type="binding site" evidence="3">
    <location>
        <begin position="358"/>
        <end position="359"/>
    </location>
    <ligand>
        <name>substrate</name>
    </ligand>
</feature>
<evidence type="ECO:0000256" key="1">
    <source>
        <dbReference type="ARBA" id="ARBA00010947"/>
    </source>
</evidence>
<comment type="subunit">
    <text evidence="3">Homotetramer.</text>
</comment>
<dbReference type="AlphaFoldDB" id="A0A5C8UKP4"/>
<dbReference type="InterPro" id="IPR043007">
    <property type="entry name" value="AtzD/Barbiturase_RUC"/>
</dbReference>
<feature type="binding site" evidence="3">
    <location>
        <begin position="88"/>
        <end position="89"/>
    </location>
    <ligand>
        <name>substrate</name>
    </ligand>
</feature>
<dbReference type="Gene3D" id="3.30.1330.160">
    <property type="entry name" value="Cyanuric acid hydrolase/Barbituras, RU C"/>
    <property type="match status" value="1"/>
</dbReference>
<reference evidence="5 6" key="1">
    <citation type="submission" date="2019-08" db="EMBL/GenBank/DDBJ databases">
        <title>Bacterial whole genome sequence for Glaciihabitans sp. CHu50b-6-2.</title>
        <authorList>
            <person name="Jin L."/>
        </authorList>
    </citation>
    <scope>NUCLEOTIDE SEQUENCE [LARGE SCALE GENOMIC DNA]</scope>
    <source>
        <strain evidence="5 6">CHu50b-6-2</strain>
    </source>
</reference>
<dbReference type="GO" id="GO:0016812">
    <property type="term" value="F:hydrolase activity, acting on carbon-nitrogen (but not peptide) bonds, in cyclic amides"/>
    <property type="evidence" value="ECO:0007669"/>
    <property type="project" value="UniProtKB-UniRule"/>
</dbReference>
<dbReference type="HAMAP" id="MF_01989">
    <property type="entry name" value="Cyc_amidohydrol"/>
    <property type="match status" value="1"/>
</dbReference>
<evidence type="ECO:0000256" key="4">
    <source>
        <dbReference type="SAM" id="MobiDB-lite"/>
    </source>
</evidence>
<feature type="active site" evidence="3">
    <location>
        <position position="170"/>
    </location>
</feature>
<evidence type="ECO:0000256" key="3">
    <source>
        <dbReference type="HAMAP-Rule" id="MF_01989"/>
    </source>
</evidence>
<dbReference type="EC" id="3.5.2.-" evidence="3"/>
<comment type="caution">
    <text evidence="5">The sequence shown here is derived from an EMBL/GenBank/DDBJ whole genome shotgun (WGS) entry which is preliminary data.</text>
</comment>
<evidence type="ECO:0000256" key="2">
    <source>
        <dbReference type="ARBA" id="ARBA00022801"/>
    </source>
</evidence>
<feature type="region of interest" description="RU C" evidence="3">
    <location>
        <begin position="267"/>
        <end position="380"/>
    </location>
</feature>
<feature type="region of interest" description="Disordered" evidence="4">
    <location>
        <begin position="358"/>
        <end position="380"/>
    </location>
</feature>
<feature type="binding site" evidence="3">
    <location>
        <position position="57"/>
    </location>
    <ligand>
        <name>substrate</name>
    </ligand>
</feature>
<accession>A0A5C8UKP4</accession>
<dbReference type="Proteomes" id="UP000321379">
    <property type="component" value="Unassembled WGS sequence"/>
</dbReference>
<comment type="function">
    <text evidence="3">Cyclic amide hydrolase of unknown substrate specificity. Catalyzes the hydrolytic ring-opening of a cyclic amide. Does not act on cyanuric acid nor barbituric acid.</text>
</comment>
<feature type="binding site" evidence="3">
    <location>
        <begin position="244"/>
        <end position="245"/>
    </location>
    <ligand>
        <name>substrate</name>
    </ligand>
</feature>
<dbReference type="RefSeq" id="WP_147784582.1">
    <property type="nucleotide sequence ID" value="NZ_VRMG01000010.1"/>
</dbReference>
<organism evidence="5 6">
    <name type="scientific">Lacisediminihabitans profunda</name>
    <dbReference type="NCBI Taxonomy" id="2594790"/>
    <lineage>
        <taxon>Bacteria</taxon>
        <taxon>Bacillati</taxon>
        <taxon>Actinomycetota</taxon>
        <taxon>Actinomycetes</taxon>
        <taxon>Micrococcales</taxon>
        <taxon>Microbacteriaceae</taxon>
        <taxon>Lacisediminihabitans</taxon>
    </lineage>
</organism>
<keyword evidence="6" id="KW-1185">Reference proteome</keyword>
<dbReference type="Gene3D" id="3.30.1330.180">
    <property type="entry name" value="Cyanuric acid hydrolase/Barbiturase, RU B"/>
    <property type="match status" value="1"/>
</dbReference>
<feature type="binding site" evidence="3">
    <location>
        <position position="339"/>
    </location>
    <ligand>
        <name>substrate</name>
    </ligand>
</feature>
<sequence>MNELLVPRVTMTVLPMLTPNDISAVAEALADGTIDPHNVIAVIGKSEGQGLHNDYGRLFAETSLKGAIAAARGTSSDQVADTVTFVISGGTPGVISPHATLVSQEWVPASEASASPGSGGLVVGRAHTEEILPEEIGRVGQIDKVAAAVKEAMQSAGITDPADVHLVMAKGPALSQRGIDEAHSRGNSVVTIDPGIGPMGSMCWSNDGAALGIAAALGEVDRRLISDAVVREDWSLYSSVAITSAGGEKRRGEVIVMGNRLDSASDIRIGHGMTADFADTGGVIAALKDAGLDFEYIPSDADKARIVQVFAKFALPGTNVLRGAHITMLDDHEAHHVAKAVGGALVVSVTGKPASFISGGERNSHMGPPGANPVAAVIRR</sequence>
<comment type="caution">
    <text evidence="3">Lacks conserved residue(s) required for the propagation of feature annotation.</text>
</comment>
<keyword evidence="2 3" id="KW-0378">Hydrolase</keyword>
<feature type="binding site" evidence="3">
    <location>
        <position position="206"/>
    </location>
    <ligand>
        <name>substrate</name>
    </ligand>
</feature>
<dbReference type="EMBL" id="VRMG01000010">
    <property type="protein sequence ID" value="TXN28912.1"/>
    <property type="molecule type" value="Genomic_DNA"/>
</dbReference>
<protein>
    <recommendedName>
        <fullName evidence="3">Cyclic amide hydrolase</fullName>
        <shortName evidence="3">CyAH</shortName>
        <ecNumber evidence="3">3.5.2.-</ecNumber>
    </recommendedName>
    <alternativeName>
        <fullName evidence="3">Ring-opening amidohydrolase</fullName>
    </alternativeName>
</protein>
<dbReference type="Pfam" id="PF09663">
    <property type="entry name" value="Amido_AtzD_TrzD"/>
    <property type="match status" value="1"/>
</dbReference>
<evidence type="ECO:0000313" key="6">
    <source>
        <dbReference type="Proteomes" id="UP000321379"/>
    </source>
</evidence>
<dbReference type="InterPro" id="IPR014086">
    <property type="entry name" value="AtzD/Barbiturase"/>
</dbReference>
<comment type="domain">
    <text evidence="3">The monomer structure is formed from three repeating units (RUs) that share the same structure as one another. The monomer and the active site possess nearly threefold rotational symmetry, to the extent that the active site possesses three potential Ser-Lys catalytic dyads, but one of the 3 active site surfaces varies in composition suggesting it is involved in confering substrate specificity.</text>
</comment>
<feature type="region of interest" description="RU A" evidence="3">
    <location>
        <begin position="1"/>
        <end position="111"/>
    </location>
</feature>